<evidence type="ECO:0000256" key="7">
    <source>
        <dbReference type="PIRSR" id="PIRSR001217-1"/>
    </source>
</evidence>
<keyword evidence="5" id="KW-0720">Serine protease</keyword>
<keyword evidence="4" id="KW-0378">Hydrolase</keyword>
<dbReference type="GO" id="GO:0016020">
    <property type="term" value="C:membrane"/>
    <property type="evidence" value="ECO:0007669"/>
    <property type="project" value="UniProtKB-SubCell"/>
</dbReference>
<feature type="active site" description="Nucleophile" evidence="7">
    <location>
        <position position="388"/>
    </location>
</feature>
<dbReference type="InterPro" id="IPR047272">
    <property type="entry name" value="S49_SppA_C"/>
</dbReference>
<dbReference type="Gene3D" id="6.20.330.10">
    <property type="match status" value="1"/>
</dbReference>
<feature type="domain" description="Peptidase S49" evidence="8">
    <location>
        <begin position="371"/>
        <end position="523"/>
    </location>
</feature>
<protein>
    <submittedName>
        <fullName evidence="9">Signal peptide peptidase A. Serine peptidase. MEROPS family S49</fullName>
    </submittedName>
</protein>
<dbReference type="Pfam" id="PF01343">
    <property type="entry name" value="Peptidase_S49"/>
    <property type="match status" value="2"/>
</dbReference>
<dbReference type="InterPro" id="IPR004635">
    <property type="entry name" value="Pept_S49_SppA"/>
</dbReference>
<evidence type="ECO:0000313" key="10">
    <source>
        <dbReference type="Proteomes" id="UP000199021"/>
    </source>
</evidence>
<organism evidence="9 10">
    <name type="scientific">Neolewinella agarilytica</name>
    <dbReference type="NCBI Taxonomy" id="478744"/>
    <lineage>
        <taxon>Bacteria</taxon>
        <taxon>Pseudomonadati</taxon>
        <taxon>Bacteroidota</taxon>
        <taxon>Saprospiria</taxon>
        <taxon>Saprospirales</taxon>
        <taxon>Lewinellaceae</taxon>
        <taxon>Neolewinella</taxon>
    </lineage>
</organism>
<keyword evidence="6" id="KW-0472">Membrane</keyword>
<accession>A0A1H9NVC2</accession>
<evidence type="ECO:0000256" key="6">
    <source>
        <dbReference type="ARBA" id="ARBA00023136"/>
    </source>
</evidence>
<dbReference type="NCBIfam" id="TIGR00705">
    <property type="entry name" value="SppA_67K"/>
    <property type="match status" value="1"/>
</dbReference>
<evidence type="ECO:0000256" key="1">
    <source>
        <dbReference type="ARBA" id="ARBA00004370"/>
    </source>
</evidence>
<dbReference type="PANTHER" id="PTHR33209:SF1">
    <property type="entry name" value="PEPTIDASE S49 DOMAIN-CONTAINING PROTEIN"/>
    <property type="match status" value="1"/>
</dbReference>
<evidence type="ECO:0000256" key="5">
    <source>
        <dbReference type="ARBA" id="ARBA00022825"/>
    </source>
</evidence>
<dbReference type="PIRSF" id="PIRSF001217">
    <property type="entry name" value="Protease_4_SppA"/>
    <property type="match status" value="1"/>
</dbReference>
<dbReference type="Proteomes" id="UP000199021">
    <property type="component" value="Unassembled WGS sequence"/>
</dbReference>
<name>A0A1H9NVC2_9BACT</name>
<dbReference type="OrthoDB" id="9764363at2"/>
<comment type="similarity">
    <text evidence="2">Belongs to the peptidase S49 family.</text>
</comment>
<dbReference type="STRING" id="478744.SAMN05444359_1405"/>
<dbReference type="GO" id="GO:0008236">
    <property type="term" value="F:serine-type peptidase activity"/>
    <property type="evidence" value="ECO:0007669"/>
    <property type="project" value="UniProtKB-KW"/>
</dbReference>
<sequence length="595" mass="65029">MSNFFKILLGSCLGTAIALIAMFFIGFSAIVGLASSGEQKPKVEANSILTLDLASVPELTGNAPLDGGFGFDFDTDEVVGLHDVVRSIEKAKTDDNIKGIYLSSMTNGVAYTSLRTVRQALEDFRESGKFVVSYAPLYEQRAYYLASAADEVYMGPLGAVDFRGLGAEIPFYKNMLDKVGIKFEIFYAGDFKSATEPYRRTEISDNNRVQTRQYLEGLMKYMLQDIGASRNIDPAQLRTYADEITGWKDQAAVEAGLIDGIKRRTEVDARLHELVGFDMDQKLKTIDLQDYFEARMKKLKGGGSSEVAVLIAEGSIVDGKGDLGAIGDKKYVDEIERLTEDDDVKAVVLRVNSGGGSASSSENIWYAAEQLKAAGKPFVVSMGDYAASGGYYVAAGADSIFAEPTTITGSIGVFMMFPIVKELMNDKIGINFDTVNTARNSNAFSTFRGLGDEERTVLKARTEMIYNTFLQRVADGRDIPLGTVKEIAGGRVYTGERAIEIGLVDRLGGLDEAIRSAANLASLESDDYSVGHYPRIKPPLEQLIEDLLGEDAAKGFGNAALKDQLGEENYEYFQLIRETTRAQGAQARMTEMVKF</sequence>
<dbReference type="Gene3D" id="3.90.226.10">
    <property type="entry name" value="2-enoyl-CoA Hydratase, Chain A, domain 1"/>
    <property type="match status" value="3"/>
</dbReference>
<evidence type="ECO:0000256" key="4">
    <source>
        <dbReference type="ARBA" id="ARBA00022801"/>
    </source>
</evidence>
<dbReference type="InterPro" id="IPR002142">
    <property type="entry name" value="Peptidase_S49"/>
</dbReference>
<evidence type="ECO:0000313" key="9">
    <source>
        <dbReference type="EMBL" id="SER39900.1"/>
    </source>
</evidence>
<dbReference type="AlphaFoldDB" id="A0A1H9NVC2"/>
<dbReference type="PANTHER" id="PTHR33209">
    <property type="entry name" value="PROTEASE 4"/>
    <property type="match status" value="1"/>
</dbReference>
<feature type="active site" description="Proton donor/acceptor" evidence="7">
    <location>
        <position position="192"/>
    </location>
</feature>
<dbReference type="GO" id="GO:0006465">
    <property type="term" value="P:signal peptide processing"/>
    <property type="evidence" value="ECO:0007669"/>
    <property type="project" value="InterPro"/>
</dbReference>
<dbReference type="NCBIfam" id="TIGR00706">
    <property type="entry name" value="SppA_dom"/>
    <property type="match status" value="1"/>
</dbReference>
<evidence type="ECO:0000259" key="8">
    <source>
        <dbReference type="Pfam" id="PF01343"/>
    </source>
</evidence>
<dbReference type="InParanoid" id="A0A1H9NVC2"/>
<dbReference type="InterPro" id="IPR029045">
    <property type="entry name" value="ClpP/crotonase-like_dom_sf"/>
</dbReference>
<gene>
    <name evidence="9" type="ORF">SAMN05444359_1405</name>
</gene>
<proteinExistence type="inferred from homology"/>
<dbReference type="EMBL" id="FOFB01000040">
    <property type="protein sequence ID" value="SER39900.1"/>
    <property type="molecule type" value="Genomic_DNA"/>
</dbReference>
<keyword evidence="3" id="KW-0645">Protease</keyword>
<reference evidence="10" key="1">
    <citation type="submission" date="2016-10" db="EMBL/GenBank/DDBJ databases">
        <authorList>
            <person name="Varghese N."/>
            <person name="Submissions S."/>
        </authorList>
    </citation>
    <scope>NUCLEOTIDE SEQUENCE [LARGE SCALE GENOMIC DNA]</scope>
    <source>
        <strain evidence="10">DSM 24740</strain>
    </source>
</reference>
<keyword evidence="10" id="KW-1185">Reference proteome</keyword>
<dbReference type="InterPro" id="IPR004634">
    <property type="entry name" value="Pept_S49_pIV"/>
</dbReference>
<dbReference type="InterPro" id="IPR047217">
    <property type="entry name" value="S49_SppA_67K_type_N"/>
</dbReference>
<dbReference type="CDD" id="cd07023">
    <property type="entry name" value="S49_Sppa_N_C"/>
    <property type="match status" value="1"/>
</dbReference>
<feature type="domain" description="Peptidase S49" evidence="8">
    <location>
        <begin position="124"/>
        <end position="276"/>
    </location>
</feature>
<dbReference type="CDD" id="cd07018">
    <property type="entry name" value="S49_SppA_67K_type"/>
    <property type="match status" value="1"/>
</dbReference>
<dbReference type="RefSeq" id="WP_090173268.1">
    <property type="nucleotide sequence ID" value="NZ_FOFB01000040.1"/>
</dbReference>
<evidence type="ECO:0000256" key="3">
    <source>
        <dbReference type="ARBA" id="ARBA00022670"/>
    </source>
</evidence>
<dbReference type="SUPFAM" id="SSF52096">
    <property type="entry name" value="ClpP/crotonase"/>
    <property type="match status" value="2"/>
</dbReference>
<evidence type="ECO:0000256" key="2">
    <source>
        <dbReference type="ARBA" id="ARBA00008683"/>
    </source>
</evidence>
<comment type="subcellular location">
    <subcellularLocation>
        <location evidence="1">Membrane</location>
    </subcellularLocation>
</comment>